<dbReference type="Proteomes" id="UP000254174">
    <property type="component" value="Unassembled WGS sequence"/>
</dbReference>
<accession>A0A377DJ10</accession>
<evidence type="ECO:0000256" key="1">
    <source>
        <dbReference type="SAM" id="MobiDB-lite"/>
    </source>
</evidence>
<evidence type="ECO:0000313" key="3">
    <source>
        <dbReference type="EMBL" id="STM21006.1"/>
    </source>
</evidence>
<dbReference type="EMBL" id="UGFC01000006">
    <property type="protein sequence ID" value="STM21006.1"/>
    <property type="molecule type" value="Genomic_DNA"/>
</dbReference>
<evidence type="ECO:0000313" key="4">
    <source>
        <dbReference type="Proteomes" id="UP000254174"/>
    </source>
</evidence>
<protein>
    <submittedName>
        <fullName evidence="3">Membrane protein YbiO</fullName>
    </submittedName>
</protein>
<evidence type="ECO:0000256" key="2">
    <source>
        <dbReference type="SAM" id="SignalP"/>
    </source>
</evidence>
<keyword evidence="2" id="KW-0732">Signal</keyword>
<name>A0A377DJ10_ECOLX</name>
<organism evidence="3 4">
    <name type="scientific">Escherichia coli</name>
    <dbReference type="NCBI Taxonomy" id="562"/>
    <lineage>
        <taxon>Bacteria</taxon>
        <taxon>Pseudomonadati</taxon>
        <taxon>Pseudomonadota</taxon>
        <taxon>Gammaproteobacteria</taxon>
        <taxon>Enterobacterales</taxon>
        <taxon>Enterobacteriaceae</taxon>
        <taxon>Escherichia</taxon>
    </lineage>
</organism>
<reference evidence="3 4" key="1">
    <citation type="submission" date="2018-06" db="EMBL/GenBank/DDBJ databases">
        <authorList>
            <consortium name="Pathogen Informatics"/>
            <person name="Doyle S."/>
        </authorList>
    </citation>
    <scope>NUCLEOTIDE SEQUENCE [LARGE SCALE GENOMIC DNA]</scope>
    <source>
        <strain evidence="3 4">NCTC7922</strain>
    </source>
</reference>
<sequence length="55" mass="5790">MRWILFILFCLLGAPAHAVSIPGVTTTTDSTTEPAPEPDIEQKKSGLWCTGGCAG</sequence>
<proteinExistence type="predicted"/>
<feature type="region of interest" description="Disordered" evidence="1">
    <location>
        <begin position="23"/>
        <end position="44"/>
    </location>
</feature>
<feature type="chain" id="PRO_5016581473" evidence="2">
    <location>
        <begin position="19"/>
        <end position="55"/>
    </location>
</feature>
<dbReference type="AlphaFoldDB" id="A0A377DJ10"/>
<feature type="signal peptide" evidence="2">
    <location>
        <begin position="1"/>
        <end position="18"/>
    </location>
</feature>
<gene>
    <name evidence="3" type="primary">ybiO_3</name>
    <name evidence="3" type="ORF">NCTC7922_06778</name>
</gene>